<keyword evidence="1" id="KW-0472">Membrane</keyword>
<organism evidence="2 3">
    <name type="scientific">Leishmania enriettii</name>
    <dbReference type="NCBI Taxonomy" id="5663"/>
    <lineage>
        <taxon>Eukaryota</taxon>
        <taxon>Discoba</taxon>
        <taxon>Euglenozoa</taxon>
        <taxon>Kinetoplastea</taxon>
        <taxon>Metakinetoplastina</taxon>
        <taxon>Trypanosomatida</taxon>
        <taxon>Trypanosomatidae</taxon>
        <taxon>Leishmaniinae</taxon>
        <taxon>Leishmania</taxon>
    </lineage>
</organism>
<reference evidence="2 3" key="1">
    <citation type="submission" date="2021-02" db="EMBL/GenBank/DDBJ databases">
        <title>Leishmania (Mundinia) enrietti genome sequencing and assembly.</title>
        <authorList>
            <person name="Almutairi H."/>
            <person name="Gatherer D."/>
        </authorList>
    </citation>
    <scope>NUCLEOTIDE SEQUENCE [LARGE SCALE GENOMIC DNA]</scope>
    <source>
        <strain evidence="2">CUR178</strain>
    </source>
</reference>
<protein>
    <submittedName>
        <fullName evidence="2">Uncharacterized protein</fullName>
    </submittedName>
</protein>
<accession>A0A836HLH2</accession>
<keyword evidence="1" id="KW-0812">Transmembrane</keyword>
<feature type="transmembrane region" description="Helical" evidence="1">
    <location>
        <begin position="90"/>
        <end position="110"/>
    </location>
</feature>
<name>A0A836HLH2_LEIEN</name>
<dbReference type="AlphaFoldDB" id="A0A836HLH2"/>
<dbReference type="EMBL" id="JAFHKP010000005">
    <property type="protein sequence ID" value="KAG5486315.1"/>
    <property type="molecule type" value="Genomic_DNA"/>
</dbReference>
<dbReference type="PANTHER" id="PTHR40736">
    <property type="match status" value="1"/>
</dbReference>
<dbReference type="RefSeq" id="XP_067695757.1">
    <property type="nucleotide sequence ID" value="XM_067839267.1"/>
</dbReference>
<dbReference type="PANTHER" id="PTHR40736:SF3">
    <property type="match status" value="1"/>
</dbReference>
<keyword evidence="3" id="KW-1185">Reference proteome</keyword>
<proteinExistence type="predicted"/>
<dbReference type="OrthoDB" id="270655at2759"/>
<dbReference type="GeneID" id="94174777"/>
<dbReference type="KEGG" id="lenr:94174777"/>
<sequence length="168" mass="18796">MMSRLVRTLAKSFTVPVAMCARQVAAMDEPLKRHIDAYEARGEDITVAVWREFVDGQRALLPYRWAKLQNEVLYLTSGEMAITDLTFADVLIFARFLTKCLFIFIIAVMIGRRSVFPSLEPASPFVEEVVKNWQPNRLRTVAGAEYIAREQAAAADAAADEAVVTPIS</sequence>
<evidence type="ECO:0000313" key="3">
    <source>
        <dbReference type="Proteomes" id="UP000674179"/>
    </source>
</evidence>
<gene>
    <name evidence="2" type="ORF">CUR178_07626</name>
</gene>
<comment type="caution">
    <text evidence="2">The sequence shown here is derived from an EMBL/GenBank/DDBJ whole genome shotgun (WGS) entry which is preliminary data.</text>
</comment>
<evidence type="ECO:0000256" key="1">
    <source>
        <dbReference type="SAM" id="Phobius"/>
    </source>
</evidence>
<dbReference type="Proteomes" id="UP000674179">
    <property type="component" value="Chromosome 5"/>
</dbReference>
<evidence type="ECO:0000313" key="2">
    <source>
        <dbReference type="EMBL" id="KAG5486315.1"/>
    </source>
</evidence>
<keyword evidence="1" id="KW-1133">Transmembrane helix</keyword>